<dbReference type="OrthoDB" id="10314269at2759"/>
<dbReference type="InterPro" id="IPR008926">
    <property type="entry name" value="RNR_R1-su_N"/>
</dbReference>
<dbReference type="AlphaFoldDB" id="A0A9W8J6C2"/>
<organism evidence="5 6">
    <name type="scientific">Candolleomyces eurysporus</name>
    <dbReference type="NCBI Taxonomy" id="2828524"/>
    <lineage>
        <taxon>Eukaryota</taxon>
        <taxon>Fungi</taxon>
        <taxon>Dikarya</taxon>
        <taxon>Basidiomycota</taxon>
        <taxon>Agaricomycotina</taxon>
        <taxon>Agaricomycetes</taxon>
        <taxon>Agaricomycetidae</taxon>
        <taxon>Agaricales</taxon>
        <taxon>Agaricineae</taxon>
        <taxon>Psathyrellaceae</taxon>
        <taxon>Candolleomyces</taxon>
    </lineage>
</organism>
<reference evidence="5" key="1">
    <citation type="submission" date="2022-06" db="EMBL/GenBank/DDBJ databases">
        <title>Genome Sequence of Candolleomyces eurysporus.</title>
        <authorList>
            <person name="Buettner E."/>
        </authorList>
    </citation>
    <scope>NUCLEOTIDE SEQUENCE</scope>
    <source>
        <strain evidence="5">VTCC 930004</strain>
    </source>
</reference>
<gene>
    <name evidence="5" type="ORF">H1R20_g8029</name>
</gene>
<name>A0A9W8J6C2_9AGAR</name>
<comment type="caution">
    <text evidence="5">The sequence shown here is derived from an EMBL/GenBank/DDBJ whole genome shotgun (WGS) entry which is preliminary data.</text>
</comment>
<feature type="domain" description="ATP-cone" evidence="4">
    <location>
        <begin position="11"/>
        <end position="105"/>
    </location>
</feature>
<dbReference type="SUPFAM" id="SSF48168">
    <property type="entry name" value="R1 subunit of ribonucleotide reductase, N-terminal domain"/>
    <property type="match status" value="1"/>
</dbReference>
<dbReference type="Proteomes" id="UP001140091">
    <property type="component" value="Unassembled WGS sequence"/>
</dbReference>
<feature type="non-terminal residue" evidence="5">
    <location>
        <position position="146"/>
    </location>
</feature>
<evidence type="ECO:0000259" key="4">
    <source>
        <dbReference type="PROSITE" id="PS51161"/>
    </source>
</evidence>
<protein>
    <recommendedName>
        <fullName evidence="4">ATP-cone domain-containing protein</fullName>
    </recommendedName>
</protein>
<dbReference type="InterPro" id="IPR005144">
    <property type="entry name" value="ATP-cone_dom"/>
</dbReference>
<accession>A0A9W8J6C2</accession>
<keyword evidence="1 3" id="KW-0547">Nucleotide-binding</keyword>
<sequence>MTPTPDRKRFILVQKNGGWTEEFDINKLKRRIEMSFDPLAIGDLEEQLAGDLTSIVMEKLVSPVSSQAIDRLTAEIASQMESKYLAYRKAAASIELDLMHRETEYTFSEAMENASSLLSDGFYKLVARNKGVLDHMIVNSCDELLD</sequence>
<keyword evidence="6" id="KW-1185">Reference proteome</keyword>
<proteinExistence type="predicted"/>
<evidence type="ECO:0000313" key="6">
    <source>
        <dbReference type="Proteomes" id="UP001140091"/>
    </source>
</evidence>
<evidence type="ECO:0000256" key="1">
    <source>
        <dbReference type="ARBA" id="ARBA00022741"/>
    </source>
</evidence>
<keyword evidence="2 3" id="KW-0067">ATP-binding</keyword>
<dbReference type="EMBL" id="JANBPK010000902">
    <property type="protein sequence ID" value="KAJ2929067.1"/>
    <property type="molecule type" value="Genomic_DNA"/>
</dbReference>
<dbReference type="PROSITE" id="PS51161">
    <property type="entry name" value="ATP_CONE"/>
    <property type="match status" value="1"/>
</dbReference>
<evidence type="ECO:0000256" key="3">
    <source>
        <dbReference type="PROSITE-ProRule" id="PRU00492"/>
    </source>
</evidence>
<evidence type="ECO:0000313" key="5">
    <source>
        <dbReference type="EMBL" id="KAJ2929067.1"/>
    </source>
</evidence>
<evidence type="ECO:0000256" key="2">
    <source>
        <dbReference type="ARBA" id="ARBA00022840"/>
    </source>
</evidence>
<dbReference type="GO" id="GO:0005524">
    <property type="term" value="F:ATP binding"/>
    <property type="evidence" value="ECO:0007669"/>
    <property type="project" value="UniProtKB-UniRule"/>
</dbReference>